<reference evidence="1" key="1">
    <citation type="journal article" date="2020" name="Nat. Commun.">
        <title>Large-scale genome sequencing of mycorrhizal fungi provides insights into the early evolution of symbiotic traits.</title>
        <authorList>
            <person name="Miyauchi S."/>
            <person name="Kiss E."/>
            <person name="Kuo A."/>
            <person name="Drula E."/>
            <person name="Kohler A."/>
            <person name="Sanchez-Garcia M."/>
            <person name="Morin E."/>
            <person name="Andreopoulos B."/>
            <person name="Barry K.W."/>
            <person name="Bonito G."/>
            <person name="Buee M."/>
            <person name="Carver A."/>
            <person name="Chen C."/>
            <person name="Cichocki N."/>
            <person name="Clum A."/>
            <person name="Culley D."/>
            <person name="Crous P.W."/>
            <person name="Fauchery L."/>
            <person name="Girlanda M."/>
            <person name="Hayes R.D."/>
            <person name="Keri Z."/>
            <person name="LaButti K."/>
            <person name="Lipzen A."/>
            <person name="Lombard V."/>
            <person name="Magnuson J."/>
            <person name="Maillard F."/>
            <person name="Murat C."/>
            <person name="Nolan M."/>
            <person name="Ohm R.A."/>
            <person name="Pangilinan J."/>
            <person name="Pereira M.F."/>
            <person name="Perotto S."/>
            <person name="Peter M."/>
            <person name="Pfister S."/>
            <person name="Riley R."/>
            <person name="Sitrit Y."/>
            <person name="Stielow J.B."/>
            <person name="Szollosi G."/>
            <person name="Zifcakova L."/>
            <person name="Stursova M."/>
            <person name="Spatafora J.W."/>
            <person name="Tedersoo L."/>
            <person name="Vaario L.M."/>
            <person name="Yamada A."/>
            <person name="Yan M."/>
            <person name="Wang P."/>
            <person name="Xu J."/>
            <person name="Bruns T."/>
            <person name="Baldrian P."/>
            <person name="Vilgalys R."/>
            <person name="Dunand C."/>
            <person name="Henrissat B."/>
            <person name="Grigoriev I.V."/>
            <person name="Hibbett D."/>
            <person name="Nagy L.G."/>
            <person name="Martin F.M."/>
        </authorList>
    </citation>
    <scope>NUCLEOTIDE SEQUENCE</scope>
    <source>
        <strain evidence="1">UP504</strain>
    </source>
</reference>
<gene>
    <name evidence="1" type="ORF">BS47DRAFT_1368666</name>
</gene>
<evidence type="ECO:0000313" key="1">
    <source>
        <dbReference type="EMBL" id="KAF9504602.1"/>
    </source>
</evidence>
<organism evidence="1 2">
    <name type="scientific">Hydnum rufescens UP504</name>
    <dbReference type="NCBI Taxonomy" id="1448309"/>
    <lineage>
        <taxon>Eukaryota</taxon>
        <taxon>Fungi</taxon>
        <taxon>Dikarya</taxon>
        <taxon>Basidiomycota</taxon>
        <taxon>Agaricomycotina</taxon>
        <taxon>Agaricomycetes</taxon>
        <taxon>Cantharellales</taxon>
        <taxon>Hydnaceae</taxon>
        <taxon>Hydnum</taxon>
    </lineage>
</organism>
<sequence>MAEILAKPVIGQMALMGTGGFDIVLDMLKDVIVNHCLPVQNMLAAHAGYGVATPGGLIPYDSSSPMYNEVFKGNAVAFLLLAQSGEDDPAGFASYLLGFGQSPFRAGQTLHYLMHPHTAPVPQGITCLPHLACLLHLANLQLHLFALCPSQPRLSSV</sequence>
<dbReference type="EMBL" id="MU129210">
    <property type="protein sequence ID" value="KAF9504602.1"/>
    <property type="molecule type" value="Genomic_DNA"/>
</dbReference>
<keyword evidence="2" id="KW-1185">Reference proteome</keyword>
<dbReference type="OrthoDB" id="5599182at2759"/>
<dbReference type="Proteomes" id="UP000886523">
    <property type="component" value="Unassembled WGS sequence"/>
</dbReference>
<accession>A0A9P6AFG0</accession>
<comment type="caution">
    <text evidence="1">The sequence shown here is derived from an EMBL/GenBank/DDBJ whole genome shotgun (WGS) entry which is preliminary data.</text>
</comment>
<name>A0A9P6AFG0_9AGAM</name>
<dbReference type="AlphaFoldDB" id="A0A9P6AFG0"/>
<proteinExistence type="predicted"/>
<protein>
    <submittedName>
        <fullName evidence="1">Uncharacterized protein</fullName>
    </submittedName>
</protein>
<evidence type="ECO:0000313" key="2">
    <source>
        <dbReference type="Proteomes" id="UP000886523"/>
    </source>
</evidence>